<dbReference type="AlphaFoldDB" id="A0A9Q0J1J0"/>
<feature type="region of interest" description="Disordered" evidence="1">
    <location>
        <begin position="106"/>
        <end position="143"/>
    </location>
</feature>
<protein>
    <submittedName>
        <fullName evidence="2">Uncharacterized protein</fullName>
    </submittedName>
</protein>
<organism evidence="2 3">
    <name type="scientific">Turnera subulata</name>
    <dbReference type="NCBI Taxonomy" id="218843"/>
    <lineage>
        <taxon>Eukaryota</taxon>
        <taxon>Viridiplantae</taxon>
        <taxon>Streptophyta</taxon>
        <taxon>Embryophyta</taxon>
        <taxon>Tracheophyta</taxon>
        <taxon>Spermatophyta</taxon>
        <taxon>Magnoliopsida</taxon>
        <taxon>eudicotyledons</taxon>
        <taxon>Gunneridae</taxon>
        <taxon>Pentapetalae</taxon>
        <taxon>rosids</taxon>
        <taxon>fabids</taxon>
        <taxon>Malpighiales</taxon>
        <taxon>Passifloraceae</taxon>
        <taxon>Turnera</taxon>
    </lineage>
</organism>
<proteinExistence type="predicted"/>
<evidence type="ECO:0000313" key="3">
    <source>
        <dbReference type="Proteomes" id="UP001141552"/>
    </source>
</evidence>
<sequence>MAFLARSNALNRQYLQDLCASTRKQHERSAKSVRTRFFRQKENRIQLEPNRNHTSQKKVSDGLEKQHSNLLKEMTKTVAEIEASYDGEYLPRTFLGSKLRSLEKASSSVVDHEKQTCTNFPEKETEDVSVASTTSLDDEETKDFSLDETEAYSHTENASKHSIILLETEENEALDQNEEDEAFDNRTVKKVQLDDAKKVTQTFKKTVVFDESRNTIRWFEVGKPGTISHMIDDNPQETNEYANMTDEELHSRCEEFIQRFTMQMRQQGPVVLQLKRQ</sequence>
<gene>
    <name evidence="2" type="ORF">Tsubulata_007130</name>
</gene>
<dbReference type="Proteomes" id="UP001141552">
    <property type="component" value="Unassembled WGS sequence"/>
</dbReference>
<keyword evidence="3" id="KW-1185">Reference proteome</keyword>
<accession>A0A9Q0J1J0</accession>
<reference evidence="2" key="2">
    <citation type="journal article" date="2023" name="Plants (Basel)">
        <title>Annotation of the Turnera subulata (Passifloraceae) Draft Genome Reveals the S-Locus Evolved after the Divergence of Turneroideae from Passifloroideae in a Stepwise Manner.</title>
        <authorList>
            <person name="Henning P.M."/>
            <person name="Roalson E.H."/>
            <person name="Mir W."/>
            <person name="McCubbin A.G."/>
            <person name="Shore J.S."/>
        </authorList>
    </citation>
    <scope>NUCLEOTIDE SEQUENCE</scope>
    <source>
        <strain evidence="2">F60SS</strain>
    </source>
</reference>
<dbReference type="EMBL" id="JAKUCV010007142">
    <property type="protein sequence ID" value="KAJ4824582.1"/>
    <property type="molecule type" value="Genomic_DNA"/>
</dbReference>
<comment type="caution">
    <text evidence="2">The sequence shown here is derived from an EMBL/GenBank/DDBJ whole genome shotgun (WGS) entry which is preliminary data.</text>
</comment>
<evidence type="ECO:0000256" key="1">
    <source>
        <dbReference type="SAM" id="MobiDB-lite"/>
    </source>
</evidence>
<name>A0A9Q0J1J0_9ROSI</name>
<reference evidence="2" key="1">
    <citation type="submission" date="2022-02" db="EMBL/GenBank/DDBJ databases">
        <authorList>
            <person name="Henning P.M."/>
            <person name="McCubbin A.G."/>
            <person name="Shore J.S."/>
        </authorList>
    </citation>
    <scope>NUCLEOTIDE SEQUENCE</scope>
    <source>
        <strain evidence="2">F60SS</strain>
        <tissue evidence="2">Leaves</tissue>
    </source>
</reference>
<dbReference type="OrthoDB" id="680761at2759"/>
<evidence type="ECO:0000313" key="2">
    <source>
        <dbReference type="EMBL" id="KAJ4824582.1"/>
    </source>
</evidence>